<dbReference type="SUPFAM" id="SSF52047">
    <property type="entry name" value="RNI-like"/>
    <property type="match status" value="1"/>
</dbReference>
<dbReference type="InterPro" id="IPR006574">
    <property type="entry name" value="PRY"/>
</dbReference>
<keyword evidence="6" id="KW-0067">ATP-binding</keyword>
<dbReference type="InParanoid" id="A0A671VHW8"/>
<feature type="domain" description="NACHT" evidence="9">
    <location>
        <begin position="322"/>
        <end position="453"/>
    </location>
</feature>
<dbReference type="PRINTS" id="PR01407">
    <property type="entry name" value="BUTYPHLNCDUF"/>
</dbReference>
<dbReference type="InterPro" id="IPR003877">
    <property type="entry name" value="SPRY_dom"/>
</dbReference>
<keyword evidence="5" id="KW-0547">Nucleotide-binding</keyword>
<dbReference type="Pfam" id="PF13765">
    <property type="entry name" value="PRY"/>
    <property type="match status" value="1"/>
</dbReference>
<dbReference type="InterPro" id="IPR041075">
    <property type="entry name" value="NOD1/2_WH"/>
</dbReference>
<feature type="domain" description="B30.2/SPRY" evidence="8">
    <location>
        <begin position="998"/>
        <end position="1193"/>
    </location>
</feature>
<keyword evidence="4" id="KW-0677">Repeat</keyword>
<dbReference type="PROSITE" id="PS50188">
    <property type="entry name" value="B302_SPRY"/>
    <property type="match status" value="1"/>
</dbReference>
<dbReference type="InterPro" id="IPR001870">
    <property type="entry name" value="B30.2/SPRY"/>
</dbReference>
<protein>
    <recommendedName>
        <fullName evidence="12">B30.2/SPRY domain-containing protein</fullName>
    </recommendedName>
</protein>
<dbReference type="SMART" id="SM00589">
    <property type="entry name" value="PRY"/>
    <property type="match status" value="1"/>
</dbReference>
<accession>A0A671VHW8</accession>
<feature type="compositionally biased region" description="Basic and acidic residues" evidence="7">
    <location>
        <begin position="45"/>
        <end position="58"/>
    </location>
</feature>
<dbReference type="SMART" id="SM00449">
    <property type="entry name" value="SPRY"/>
    <property type="match status" value="1"/>
</dbReference>
<evidence type="ECO:0000256" key="6">
    <source>
        <dbReference type="ARBA" id="ARBA00022840"/>
    </source>
</evidence>
<gene>
    <name evidence="10" type="primary">LOC115567153</name>
</gene>
<evidence type="ECO:0008006" key="12">
    <source>
        <dbReference type="Google" id="ProtNLM"/>
    </source>
</evidence>
<evidence type="ECO:0000259" key="9">
    <source>
        <dbReference type="PROSITE" id="PS50837"/>
    </source>
</evidence>
<evidence type="ECO:0000256" key="1">
    <source>
        <dbReference type="ARBA" id="ARBA00004496"/>
    </source>
</evidence>
<keyword evidence="11" id="KW-1185">Reference proteome</keyword>
<comment type="subcellular location">
    <subcellularLocation>
        <location evidence="1">Cytoplasm</location>
    </subcellularLocation>
</comment>
<keyword evidence="3" id="KW-0433">Leucine-rich repeat</keyword>
<dbReference type="Gene3D" id="2.60.120.920">
    <property type="match status" value="1"/>
</dbReference>
<reference evidence="10" key="2">
    <citation type="submission" date="2025-08" db="UniProtKB">
        <authorList>
            <consortium name="Ensembl"/>
        </authorList>
    </citation>
    <scope>IDENTIFICATION</scope>
</reference>
<dbReference type="InterPro" id="IPR032675">
    <property type="entry name" value="LRR_dom_sf"/>
</dbReference>
<proteinExistence type="predicted"/>
<evidence type="ECO:0000256" key="5">
    <source>
        <dbReference type="ARBA" id="ARBA00022741"/>
    </source>
</evidence>
<evidence type="ECO:0000313" key="11">
    <source>
        <dbReference type="Proteomes" id="UP000472265"/>
    </source>
</evidence>
<name>A0A671VHW8_SPAAU</name>
<dbReference type="Pfam" id="PF17779">
    <property type="entry name" value="WHD_NOD2"/>
    <property type="match status" value="1"/>
</dbReference>
<reference evidence="10" key="3">
    <citation type="submission" date="2025-09" db="UniProtKB">
        <authorList>
            <consortium name="Ensembl"/>
        </authorList>
    </citation>
    <scope>IDENTIFICATION</scope>
</reference>
<evidence type="ECO:0000256" key="3">
    <source>
        <dbReference type="ARBA" id="ARBA00022614"/>
    </source>
</evidence>
<dbReference type="InterPro" id="IPR027417">
    <property type="entry name" value="P-loop_NTPase"/>
</dbReference>
<dbReference type="InterPro" id="IPR013320">
    <property type="entry name" value="ConA-like_dom_sf"/>
</dbReference>
<evidence type="ECO:0000259" key="8">
    <source>
        <dbReference type="PROSITE" id="PS50188"/>
    </source>
</evidence>
<dbReference type="Gene3D" id="3.80.10.10">
    <property type="entry name" value="Ribonuclease Inhibitor"/>
    <property type="match status" value="1"/>
</dbReference>
<dbReference type="Pfam" id="PF05729">
    <property type="entry name" value="NACHT"/>
    <property type="match status" value="1"/>
</dbReference>
<keyword evidence="2" id="KW-0963">Cytoplasm</keyword>
<dbReference type="Pfam" id="PF13516">
    <property type="entry name" value="LRR_6"/>
    <property type="match status" value="4"/>
</dbReference>
<dbReference type="SMART" id="SM00368">
    <property type="entry name" value="LRR_RI"/>
    <property type="match status" value="5"/>
</dbReference>
<dbReference type="Pfam" id="PF00622">
    <property type="entry name" value="SPRY"/>
    <property type="match status" value="1"/>
</dbReference>
<dbReference type="AlphaFoldDB" id="A0A671VHW8"/>
<dbReference type="GO" id="GO:0005737">
    <property type="term" value="C:cytoplasm"/>
    <property type="evidence" value="ECO:0007669"/>
    <property type="project" value="UniProtKB-SubCell"/>
</dbReference>
<dbReference type="CDD" id="cd16040">
    <property type="entry name" value="SPRY_PRY_SNTX"/>
    <property type="match status" value="1"/>
</dbReference>
<dbReference type="InterPro" id="IPR041267">
    <property type="entry name" value="NLRP_HD2"/>
</dbReference>
<feature type="compositionally biased region" description="Polar residues" evidence="7">
    <location>
        <begin position="99"/>
        <end position="109"/>
    </location>
</feature>
<organism evidence="10 11">
    <name type="scientific">Sparus aurata</name>
    <name type="common">Gilthead sea bream</name>
    <dbReference type="NCBI Taxonomy" id="8175"/>
    <lineage>
        <taxon>Eukaryota</taxon>
        <taxon>Metazoa</taxon>
        <taxon>Chordata</taxon>
        <taxon>Craniata</taxon>
        <taxon>Vertebrata</taxon>
        <taxon>Euteleostomi</taxon>
        <taxon>Actinopterygii</taxon>
        <taxon>Neopterygii</taxon>
        <taxon>Teleostei</taxon>
        <taxon>Neoteleostei</taxon>
        <taxon>Acanthomorphata</taxon>
        <taxon>Eupercaria</taxon>
        <taxon>Spariformes</taxon>
        <taxon>Sparidae</taxon>
        <taxon>Sparus</taxon>
    </lineage>
</organism>
<dbReference type="GO" id="GO:0005524">
    <property type="term" value="F:ATP binding"/>
    <property type="evidence" value="ECO:0007669"/>
    <property type="project" value="UniProtKB-KW"/>
</dbReference>
<dbReference type="Gene3D" id="3.40.50.300">
    <property type="entry name" value="P-loop containing nucleotide triphosphate hydrolases"/>
    <property type="match status" value="1"/>
</dbReference>
<dbReference type="SMART" id="SM01288">
    <property type="entry name" value="FISNA"/>
    <property type="match status" value="1"/>
</dbReference>
<dbReference type="InterPro" id="IPR007111">
    <property type="entry name" value="NACHT_NTPase"/>
</dbReference>
<dbReference type="InterPro" id="IPR043136">
    <property type="entry name" value="B30.2/SPRY_sf"/>
</dbReference>
<evidence type="ECO:0000256" key="7">
    <source>
        <dbReference type="SAM" id="MobiDB-lite"/>
    </source>
</evidence>
<dbReference type="InterPro" id="IPR003879">
    <property type="entry name" value="Butyrophylin_SPRY"/>
</dbReference>
<dbReference type="PROSITE" id="PS50837">
    <property type="entry name" value="NACHT"/>
    <property type="match status" value="1"/>
</dbReference>
<feature type="compositionally biased region" description="Polar residues" evidence="7">
    <location>
        <begin position="131"/>
        <end position="145"/>
    </location>
</feature>
<dbReference type="Pfam" id="PF14484">
    <property type="entry name" value="FISNA"/>
    <property type="match status" value="1"/>
</dbReference>
<dbReference type="Pfam" id="PF17776">
    <property type="entry name" value="NLRC4_HD2"/>
    <property type="match status" value="1"/>
</dbReference>
<evidence type="ECO:0000256" key="2">
    <source>
        <dbReference type="ARBA" id="ARBA00022490"/>
    </source>
</evidence>
<dbReference type="Ensembl" id="ENSSAUT00010027944.1">
    <property type="protein sequence ID" value="ENSSAUP00010026468.1"/>
    <property type="gene ID" value="ENSSAUG00010011487.1"/>
</dbReference>
<dbReference type="InterPro" id="IPR029495">
    <property type="entry name" value="NACHT-assoc"/>
</dbReference>
<dbReference type="FunFam" id="3.40.50.300:FF:000210">
    <property type="entry name" value="Si:dkey-16p6.1"/>
    <property type="match status" value="1"/>
</dbReference>
<dbReference type="GeneTree" id="ENSGT01150000286904"/>
<reference evidence="10" key="1">
    <citation type="submission" date="2021-04" db="EMBL/GenBank/DDBJ databases">
        <authorList>
            <consortium name="Wellcome Sanger Institute Data Sharing"/>
        </authorList>
    </citation>
    <scope>NUCLEOTIDE SEQUENCE [LARGE SCALE GENOMIC DNA]</scope>
</reference>
<sequence length="1193" mass="134335">MSECGSESGSASSTISLKSAKSDRSKGNVPVFSSEPKHSQTSPAEDLKMSECGSERDSSSSTISIKSAKSDRSKGNVPVFGIKPKSSRKGLADDLKMSGSASSTISLKSAKSDRSKGNVPVFSSEPKHSQTSDQNTSSMQQNQDTLKVPDLRQTFESKAIALVKNALRSHTKVLSAKHKEMFEEDKQEDVLDDQPMEIDEETNEAALKFALHILRSMNEDEHAHTLERSHYGEIFMYQKKLRSLLKSKNEFILEVTTQQGPVPLRKIYTKLYLIEGDNGEVNKEHEVRQIETAFNRRKSSETQINCEDIFQPLPNQQDKPIRTVLTKGIAGIGKTVSVQKFMLDWSEEKTNQDIQLLFSLPFRELNLIKNERKSLMELLYDFSPGLKESRIIELKTCKVLFVLDGLDECRLPLDFQGNEKCCDAKQSASVDKLLTNLIAGNLLPEANLWITTRHAAASCIPRQYVDRMTEIRGFNNLQKEEYFNKKIEDEALAKRVIANIKSARSLYIMCHVPVFCWISSIVLGEMCAKAGGGKMPKTLTQMYIHFLSHQTTQKQVKYSEDQQLDSQENDKVIVSLGKLAFQQLEKGNLIFYEEDLRDCGIDVKEASVYSGVCTQVFREECCMQHKVFCFVHLSVQEFLAALYVHVKYTVEGVNLLLEEPKETAQSKPVFDLHKAAVDRALQSENGHLDLFLRFLLGLSLESSQDLLKSLKIQIETGKTQSHWETIEYIKQEVNRSHHPEKYINLFHCLNELNDHSLVEEIQTHLDSDRDLVMGNRSAAEWAALVFVLLTSPEKPEEIDLKKYSRTKTGLLGLLPAIKASRSAKLDDCNLTADCSEVLASILSSSASELTHLNLSDNNLQDSGIEPLCLELENPNCRLKTLRLNRCGLAQKGCEKLASVLCCPTSHLRELDLSDNDVEDSGVQQLSTGLGNVCCKLETLRLSFCNITEKGCVFLASAVKSNPSHLSKLDLSYNHLGESGVKIISEALEEGRCELTTLRVDHNAEHWFKPGLLQYACEVRMDPNTAHKLLILSDDQQKVTHSVEEQLYPDHPDRFDYWAQVLSEQGLQGRRYWEVEWEGKWVGIGVAYKSISRKGPETDCVMGYNELSWSLHCSGKGYRAYHNLESIVLSVPPGDSHGLAVYLDWQAGILSFYRVSPGRSLTHLHTFVTEFTEPLYPVFRVWGKGSSLRLCQLE</sequence>
<dbReference type="PANTHER" id="PTHR24106">
    <property type="entry name" value="NACHT, LRR AND CARD DOMAINS-CONTAINING"/>
    <property type="match status" value="1"/>
</dbReference>
<dbReference type="SUPFAM" id="SSF49899">
    <property type="entry name" value="Concanavalin A-like lectins/glucanases"/>
    <property type="match status" value="1"/>
</dbReference>
<feature type="region of interest" description="Disordered" evidence="7">
    <location>
        <begin position="1"/>
        <end position="145"/>
    </location>
</feature>
<dbReference type="InterPro" id="IPR001611">
    <property type="entry name" value="Leu-rich_rpt"/>
</dbReference>
<dbReference type="PROSITE" id="PS51450">
    <property type="entry name" value="LRR"/>
    <property type="match status" value="1"/>
</dbReference>
<feature type="compositionally biased region" description="Low complexity" evidence="7">
    <location>
        <begin position="1"/>
        <end position="16"/>
    </location>
</feature>
<dbReference type="InterPro" id="IPR051261">
    <property type="entry name" value="NLR"/>
</dbReference>
<dbReference type="Proteomes" id="UP000472265">
    <property type="component" value="Chromosome 17"/>
</dbReference>
<evidence type="ECO:0000313" key="10">
    <source>
        <dbReference type="Ensembl" id="ENSSAUP00010026468.1"/>
    </source>
</evidence>
<evidence type="ECO:0000256" key="4">
    <source>
        <dbReference type="ARBA" id="ARBA00022737"/>
    </source>
</evidence>